<reference evidence="1 2" key="1">
    <citation type="submission" date="2015-07" db="EMBL/GenBank/DDBJ databases">
        <title>Genome analysis of myxobacterium Chondromyces crocatus Cm c5 reveals a high potential for natural compound synthesis and the genetic basis for the loss of fruiting body formation.</title>
        <authorList>
            <person name="Zaburannyi N."/>
            <person name="Bunk B."/>
            <person name="Maier J."/>
            <person name="Overmann J."/>
            <person name="Mueller R."/>
        </authorList>
    </citation>
    <scope>NUCLEOTIDE SEQUENCE [LARGE SCALE GENOMIC DNA]</scope>
    <source>
        <strain evidence="1 2">Cm c5</strain>
    </source>
</reference>
<dbReference type="Proteomes" id="UP000067626">
    <property type="component" value="Chromosome"/>
</dbReference>
<name>A0A0K1EE25_CHOCO</name>
<dbReference type="AlphaFoldDB" id="A0A0K1EE25"/>
<dbReference type="PANTHER" id="PTHR35580:SF1">
    <property type="entry name" value="PHYTASE-LIKE DOMAIN-CONTAINING PROTEIN"/>
    <property type="match status" value="1"/>
</dbReference>
<protein>
    <submittedName>
        <fullName evidence="1">Uncharacterized protein</fullName>
    </submittedName>
</protein>
<gene>
    <name evidence="1" type="ORF">CMC5_032410</name>
</gene>
<dbReference type="InterPro" id="IPR052918">
    <property type="entry name" value="Motility_Chemotaxis_Reg"/>
</dbReference>
<dbReference type="SUPFAM" id="SSF101898">
    <property type="entry name" value="NHL repeat"/>
    <property type="match status" value="1"/>
</dbReference>
<organism evidence="1 2">
    <name type="scientific">Chondromyces crocatus</name>
    <dbReference type="NCBI Taxonomy" id="52"/>
    <lineage>
        <taxon>Bacteria</taxon>
        <taxon>Pseudomonadati</taxon>
        <taxon>Myxococcota</taxon>
        <taxon>Polyangia</taxon>
        <taxon>Polyangiales</taxon>
        <taxon>Polyangiaceae</taxon>
        <taxon>Chondromyces</taxon>
    </lineage>
</organism>
<dbReference type="PANTHER" id="PTHR35580">
    <property type="entry name" value="CELL SURFACE GLYCOPROTEIN (S-LAYER PROTEIN)-LIKE PROTEIN"/>
    <property type="match status" value="1"/>
</dbReference>
<accession>A0A0K1EE25</accession>
<dbReference type="OrthoDB" id="5522807at2"/>
<dbReference type="KEGG" id="ccro:CMC5_032410"/>
<evidence type="ECO:0000313" key="2">
    <source>
        <dbReference type="Proteomes" id="UP000067626"/>
    </source>
</evidence>
<evidence type="ECO:0000313" key="1">
    <source>
        <dbReference type="EMBL" id="AKT39094.1"/>
    </source>
</evidence>
<dbReference type="STRING" id="52.CMC5_032410"/>
<dbReference type="EMBL" id="CP012159">
    <property type="protein sequence ID" value="AKT39094.1"/>
    <property type="molecule type" value="Genomic_DNA"/>
</dbReference>
<keyword evidence="2" id="KW-1185">Reference proteome</keyword>
<dbReference type="PROSITE" id="PS51257">
    <property type="entry name" value="PROKAR_LIPOPROTEIN"/>
    <property type="match status" value="1"/>
</dbReference>
<proteinExistence type="predicted"/>
<dbReference type="Gene3D" id="2.80.10.50">
    <property type="match status" value="1"/>
</dbReference>
<dbReference type="RefSeq" id="WP_156338622.1">
    <property type="nucleotide sequence ID" value="NZ_CP012159.1"/>
</dbReference>
<sequence>MQKWVRRGLGGVVLSGSVLGGCHLLIDHRDGVLREEESPDDGGELGCNGNGIKDGDETGRDCGGGLCPACEDGEGCQVGTDCASRVCIAGTCRAPTCTDGVKNGAESDVDCGGVGDGSCAPCVDGARCEQHADCQSGVCKDERCATTLLWVKQFPALEESSVAGNAEGVVVVTGLTEVEPYLGGDPLPPQTADVGIGSYDPEGKHLWSGVFGDGNASITLSEDVAVFRDGSVAVTGRFDNSIDFGGGPLQASTTDLFVAMFSRDGDHLWSRDSGGSGAGGALVADAKSMDLWITGNYGGNFNLGGGPLPSAGGLYVARLTKSGGHVWSRGLSSNAYGQHIGVDGSGNAVVAGAFSTPVDLGGGPLPHSGGNDFYLLKLSPAGTHLWSKALSGGEVVGIAVDGSGHVVLSGYFSGSLQIGAMQMTSTGHPQNTLPDAFLIKLAPDGSVLWSQHVGTPGTDICRKPAVDPLGNIALACWMDGPADIGGRVLEGSLLLKLDPDGKYLWSATMRGPNGSLGVEDVAAPDSEHIVLSGELSNTFDLGAGPMTSVTYRDLIVARFLVPAGP</sequence>